<name>A0A0C1QX00_9BACT</name>
<dbReference type="EMBL" id="JXBL01000001">
    <property type="protein sequence ID" value="KIE42721.1"/>
    <property type="molecule type" value="Genomic_DNA"/>
</dbReference>
<reference evidence="1 2" key="1">
    <citation type="submission" date="2015-01" db="EMBL/GenBank/DDBJ databases">
        <title>Genome sequence of the anaerobic bacterium Geobacter soli GSS01, a dissimilatory Fe(III) reducer from soil.</title>
        <authorList>
            <person name="Yang G."/>
            <person name="Zhou S."/>
        </authorList>
    </citation>
    <scope>NUCLEOTIDE SEQUENCE [LARGE SCALE GENOMIC DNA]</scope>
    <source>
        <strain evidence="1 2">GSS01</strain>
    </source>
</reference>
<evidence type="ECO:0000313" key="1">
    <source>
        <dbReference type="EMBL" id="KIE42721.1"/>
    </source>
</evidence>
<organism evidence="1 2">
    <name type="scientific">Geobacter soli</name>
    <dbReference type="NCBI Taxonomy" id="1510391"/>
    <lineage>
        <taxon>Bacteria</taxon>
        <taxon>Pseudomonadati</taxon>
        <taxon>Thermodesulfobacteriota</taxon>
        <taxon>Desulfuromonadia</taxon>
        <taxon>Geobacterales</taxon>
        <taxon>Geobacteraceae</taxon>
        <taxon>Geobacter</taxon>
    </lineage>
</organism>
<proteinExistence type="predicted"/>
<dbReference type="PANTHER" id="PTHR30304">
    <property type="entry name" value="D-TAGATOSE-1,6-BISPHOSPHATE ALDOLASE"/>
    <property type="match status" value="1"/>
</dbReference>
<dbReference type="RefSeq" id="WP_039645546.1">
    <property type="nucleotide sequence ID" value="NZ_JXBL01000001.1"/>
</dbReference>
<dbReference type="GO" id="GO:0005975">
    <property type="term" value="P:carbohydrate metabolic process"/>
    <property type="evidence" value="ECO:0007669"/>
    <property type="project" value="InterPro"/>
</dbReference>
<dbReference type="GO" id="GO:0016832">
    <property type="term" value="F:aldehyde-lyase activity"/>
    <property type="evidence" value="ECO:0007669"/>
    <property type="project" value="InterPro"/>
</dbReference>
<sequence length="364" mass="39779">MNTSLLDHVPDHIRKKLGNRSSVCLLNGRDVFRALRNEHTILMACNARIKHVIPGIMQAAEELDAVVAFELTRTEGGVDGGYTGQTPAVFFETVVDYAERCGFTKPFIIHGDHITVQNTGPQELEEARALMAAQLEAGYTSFAVDASFNPLPDNIRITVDLCRAVMERGYGLEVELGEVPPVGTESNLATAAETAEFLSALAEQGVHPQLLAIANGSKRGNYLDGQMVRIDLKRTSEIHQTALRFGLDGLVQHGITGTPLKLVGKLADYGIRKGNIGTLWQNVAHAGLPLDLMDAMRRWAKENGRDIKFATRVFKADIDAIPEANARLIHDMAYREAKEFLLAFHARGSASRIAPLIGQDRCGS</sequence>
<dbReference type="Proteomes" id="UP000031433">
    <property type="component" value="Unassembled WGS sequence"/>
</dbReference>
<keyword evidence="2" id="KW-1185">Reference proteome</keyword>
<protein>
    <submittedName>
        <fullName evidence="1">Fructose-bisphosphate aldolase</fullName>
    </submittedName>
</protein>
<dbReference type="PANTHER" id="PTHR30304:SF0">
    <property type="entry name" value="D-TAGATOSE-1,6-BISPHOSPHATE ALDOLASE SUBUNIT GATY-RELATED"/>
    <property type="match status" value="1"/>
</dbReference>
<accession>A0A0C1QX00</accession>
<dbReference type="SUPFAM" id="SSF51569">
    <property type="entry name" value="Aldolase"/>
    <property type="match status" value="1"/>
</dbReference>
<dbReference type="InterPro" id="IPR013785">
    <property type="entry name" value="Aldolase_TIM"/>
</dbReference>
<dbReference type="InterPro" id="IPR000771">
    <property type="entry name" value="FBA_II"/>
</dbReference>
<dbReference type="Pfam" id="PF01116">
    <property type="entry name" value="F_bP_aldolase"/>
    <property type="match status" value="1"/>
</dbReference>
<dbReference type="Gene3D" id="3.20.20.70">
    <property type="entry name" value="Aldolase class I"/>
    <property type="match status" value="1"/>
</dbReference>
<dbReference type="InterPro" id="IPR050246">
    <property type="entry name" value="Class_II_FBP_aldolase"/>
</dbReference>
<dbReference type="GO" id="GO:0008270">
    <property type="term" value="F:zinc ion binding"/>
    <property type="evidence" value="ECO:0007669"/>
    <property type="project" value="InterPro"/>
</dbReference>
<dbReference type="AlphaFoldDB" id="A0A0C1QX00"/>
<gene>
    <name evidence="1" type="ORF">SE37_08795</name>
</gene>
<evidence type="ECO:0000313" key="2">
    <source>
        <dbReference type="Proteomes" id="UP000031433"/>
    </source>
</evidence>
<comment type="caution">
    <text evidence="1">The sequence shown here is derived from an EMBL/GenBank/DDBJ whole genome shotgun (WGS) entry which is preliminary data.</text>
</comment>